<dbReference type="Gene3D" id="3.30.2460.20">
    <property type="match status" value="1"/>
</dbReference>
<keyword evidence="3 9" id="KW-0217">Developmental protein</keyword>
<dbReference type="AlphaFoldDB" id="A0AAV3YIN9"/>
<keyword evidence="8" id="KW-0449">Lipoprotein</keyword>
<feature type="compositionally biased region" description="Basic residues" evidence="10">
    <location>
        <begin position="156"/>
        <end position="166"/>
    </location>
</feature>
<evidence type="ECO:0000256" key="6">
    <source>
        <dbReference type="ARBA" id="ARBA00022687"/>
    </source>
</evidence>
<dbReference type="Proteomes" id="UP000735302">
    <property type="component" value="Unassembled WGS sequence"/>
</dbReference>
<evidence type="ECO:0000256" key="1">
    <source>
        <dbReference type="ARBA" id="ARBA00004498"/>
    </source>
</evidence>
<feature type="compositionally biased region" description="Basic residues" evidence="10">
    <location>
        <begin position="191"/>
        <end position="213"/>
    </location>
</feature>
<protein>
    <recommendedName>
        <fullName evidence="9">Protein Wnt</fullName>
    </recommendedName>
</protein>
<dbReference type="Pfam" id="PF00110">
    <property type="entry name" value="wnt"/>
    <property type="match status" value="2"/>
</dbReference>
<evidence type="ECO:0000256" key="2">
    <source>
        <dbReference type="ARBA" id="ARBA00005683"/>
    </source>
</evidence>
<dbReference type="SMART" id="SM00097">
    <property type="entry name" value="WNT1"/>
    <property type="match status" value="1"/>
</dbReference>
<dbReference type="GO" id="GO:0005615">
    <property type="term" value="C:extracellular space"/>
    <property type="evidence" value="ECO:0007669"/>
    <property type="project" value="TreeGrafter"/>
</dbReference>
<gene>
    <name evidence="11" type="ORF">PoB_000946000</name>
</gene>
<keyword evidence="12" id="KW-1185">Reference proteome</keyword>
<evidence type="ECO:0000256" key="9">
    <source>
        <dbReference type="RuleBase" id="RU003500"/>
    </source>
</evidence>
<name>A0AAV3YIN9_9GAST</name>
<dbReference type="InterPro" id="IPR005817">
    <property type="entry name" value="Wnt"/>
</dbReference>
<evidence type="ECO:0000256" key="3">
    <source>
        <dbReference type="ARBA" id="ARBA00022473"/>
    </source>
</evidence>
<reference evidence="11 12" key="1">
    <citation type="journal article" date="2021" name="Elife">
        <title>Chloroplast acquisition without the gene transfer in kleptoplastic sea slugs, Plakobranchus ocellatus.</title>
        <authorList>
            <person name="Maeda T."/>
            <person name="Takahashi S."/>
            <person name="Yoshida T."/>
            <person name="Shimamura S."/>
            <person name="Takaki Y."/>
            <person name="Nagai Y."/>
            <person name="Toyoda A."/>
            <person name="Suzuki Y."/>
            <person name="Arimoto A."/>
            <person name="Ishii H."/>
            <person name="Satoh N."/>
            <person name="Nishiyama T."/>
            <person name="Hasebe M."/>
            <person name="Maruyama T."/>
            <person name="Minagawa J."/>
            <person name="Obokata J."/>
            <person name="Shigenobu S."/>
        </authorList>
    </citation>
    <scope>NUCLEOTIDE SEQUENCE [LARGE SCALE GENOMIC DNA]</scope>
</reference>
<comment type="caution">
    <text evidence="11">The sequence shown here is derived from an EMBL/GenBank/DDBJ whole genome shotgun (WGS) entry which is preliminary data.</text>
</comment>
<evidence type="ECO:0000313" key="12">
    <source>
        <dbReference type="Proteomes" id="UP000735302"/>
    </source>
</evidence>
<evidence type="ECO:0000313" key="11">
    <source>
        <dbReference type="EMBL" id="GFN82954.1"/>
    </source>
</evidence>
<keyword evidence="5" id="KW-0272">Extracellular matrix</keyword>
<keyword evidence="4" id="KW-0964">Secreted</keyword>
<evidence type="ECO:0000256" key="8">
    <source>
        <dbReference type="ARBA" id="ARBA00023288"/>
    </source>
</evidence>
<dbReference type="InterPro" id="IPR018161">
    <property type="entry name" value="Wnt_CS"/>
</dbReference>
<dbReference type="GO" id="GO:0005109">
    <property type="term" value="F:frizzled binding"/>
    <property type="evidence" value="ECO:0007669"/>
    <property type="project" value="TreeGrafter"/>
</dbReference>
<keyword evidence="6 9" id="KW-0879">Wnt signaling pathway</keyword>
<evidence type="ECO:0000256" key="5">
    <source>
        <dbReference type="ARBA" id="ARBA00022530"/>
    </source>
</evidence>
<comment type="similarity">
    <text evidence="2 9">Belongs to the Wnt family.</text>
</comment>
<sequence length="394" mass="44387">MYAISSAGLVHEFARACAQGTLDRCTCDESKHLENTKTWLWGGCGDNIRFGLKFTRKFLRRSRRAEKDIRAQVDDHNSGAGIKVVRDLVKTTCKCHGVSGSCTVRTCWLQLSPFQSVGSVLKARYERSAKVISFPNQATGNVQLMKRLKPGGQRNHLARGRKKRPQIQHLMSDKTGKDKTRHHESYYYFNKRGKRKHRRRNRQKWKRRLHLKRAPLTSLSSSSSAMSSSSLSSSDSLSSSYSFPDPSSQFPASYLDASTANLYSRHSATKSEHANGDTNPAELDKTSRENVQGIDSAMTDDPGAKRRLGRIVPLRRSDLTYIEDSPSYCRQGRYSPGTSGRSCIKGDNCDSICCGRGYNVQKRTVVKACKCEVIWCCKVKCQECPEEEEIYLCK</sequence>
<dbReference type="InterPro" id="IPR043158">
    <property type="entry name" value="Wnt_C"/>
</dbReference>
<feature type="region of interest" description="Disordered" evidence="10">
    <location>
        <begin position="150"/>
        <end position="243"/>
    </location>
</feature>
<dbReference type="GO" id="GO:0060070">
    <property type="term" value="P:canonical Wnt signaling pathway"/>
    <property type="evidence" value="ECO:0007669"/>
    <property type="project" value="TreeGrafter"/>
</dbReference>
<comment type="function">
    <text evidence="9">Ligand for members of the frizzled family of seven transmembrane receptors.</text>
</comment>
<feature type="compositionally biased region" description="Low complexity" evidence="10">
    <location>
        <begin position="218"/>
        <end position="243"/>
    </location>
</feature>
<evidence type="ECO:0000256" key="10">
    <source>
        <dbReference type="SAM" id="MobiDB-lite"/>
    </source>
</evidence>
<dbReference type="PANTHER" id="PTHR12027">
    <property type="entry name" value="WNT RELATED"/>
    <property type="match status" value="1"/>
</dbReference>
<dbReference type="PRINTS" id="PR01349">
    <property type="entry name" value="WNTPROTEIN"/>
</dbReference>
<accession>A0AAV3YIN9</accession>
<dbReference type="GO" id="GO:0005125">
    <property type="term" value="F:cytokine activity"/>
    <property type="evidence" value="ECO:0007669"/>
    <property type="project" value="TreeGrafter"/>
</dbReference>
<comment type="subcellular location">
    <subcellularLocation>
        <location evidence="1 9">Secreted</location>
        <location evidence="1 9">Extracellular space</location>
        <location evidence="1 9">Extracellular matrix</location>
    </subcellularLocation>
</comment>
<dbReference type="GO" id="GO:0045165">
    <property type="term" value="P:cell fate commitment"/>
    <property type="evidence" value="ECO:0007669"/>
    <property type="project" value="TreeGrafter"/>
</dbReference>
<proteinExistence type="inferred from homology"/>
<dbReference type="PANTHER" id="PTHR12027:SF97">
    <property type="entry name" value="PROTEIN WNT-4"/>
    <property type="match status" value="1"/>
</dbReference>
<evidence type="ECO:0000256" key="7">
    <source>
        <dbReference type="ARBA" id="ARBA00023157"/>
    </source>
</evidence>
<organism evidence="11 12">
    <name type="scientific">Plakobranchus ocellatus</name>
    <dbReference type="NCBI Taxonomy" id="259542"/>
    <lineage>
        <taxon>Eukaryota</taxon>
        <taxon>Metazoa</taxon>
        <taxon>Spiralia</taxon>
        <taxon>Lophotrochozoa</taxon>
        <taxon>Mollusca</taxon>
        <taxon>Gastropoda</taxon>
        <taxon>Heterobranchia</taxon>
        <taxon>Euthyneura</taxon>
        <taxon>Panpulmonata</taxon>
        <taxon>Sacoglossa</taxon>
        <taxon>Placobranchoidea</taxon>
        <taxon>Plakobranchidae</taxon>
        <taxon>Plakobranchus</taxon>
    </lineage>
</organism>
<dbReference type="PROSITE" id="PS00246">
    <property type="entry name" value="WNT1"/>
    <property type="match status" value="1"/>
</dbReference>
<dbReference type="GO" id="GO:0030182">
    <property type="term" value="P:neuron differentiation"/>
    <property type="evidence" value="ECO:0007669"/>
    <property type="project" value="TreeGrafter"/>
</dbReference>
<feature type="region of interest" description="Disordered" evidence="10">
    <location>
        <begin position="268"/>
        <end position="305"/>
    </location>
</feature>
<keyword evidence="7" id="KW-1015">Disulfide bond</keyword>
<evidence type="ECO:0000256" key="4">
    <source>
        <dbReference type="ARBA" id="ARBA00022525"/>
    </source>
</evidence>
<dbReference type="EMBL" id="BLXT01001064">
    <property type="protein sequence ID" value="GFN82954.1"/>
    <property type="molecule type" value="Genomic_DNA"/>
</dbReference>
<feature type="compositionally biased region" description="Basic and acidic residues" evidence="10">
    <location>
        <begin position="171"/>
        <end position="185"/>
    </location>
</feature>